<evidence type="ECO:0000313" key="2">
    <source>
        <dbReference type="Proteomes" id="UP000321379"/>
    </source>
</evidence>
<dbReference type="InterPro" id="IPR036514">
    <property type="entry name" value="SGNH_hydro_sf"/>
</dbReference>
<dbReference type="AlphaFoldDB" id="A0A5C8UQB3"/>
<evidence type="ECO:0008006" key="3">
    <source>
        <dbReference type="Google" id="ProtNLM"/>
    </source>
</evidence>
<accession>A0A5C8UQB3</accession>
<proteinExistence type="predicted"/>
<dbReference type="Gene3D" id="3.40.50.1110">
    <property type="entry name" value="SGNH hydrolase"/>
    <property type="match status" value="1"/>
</dbReference>
<dbReference type="Proteomes" id="UP000321379">
    <property type="component" value="Unassembled WGS sequence"/>
</dbReference>
<dbReference type="RefSeq" id="WP_147783375.1">
    <property type="nucleotide sequence ID" value="NZ_VRMG01000006.1"/>
</dbReference>
<reference evidence="1 2" key="1">
    <citation type="submission" date="2019-08" db="EMBL/GenBank/DDBJ databases">
        <title>Bacterial whole genome sequence for Glaciihabitans sp. CHu50b-6-2.</title>
        <authorList>
            <person name="Jin L."/>
        </authorList>
    </citation>
    <scope>NUCLEOTIDE SEQUENCE [LARGE SCALE GENOMIC DNA]</scope>
    <source>
        <strain evidence="1 2">CHu50b-6-2</strain>
    </source>
</reference>
<name>A0A5C8UQB3_9MICO</name>
<gene>
    <name evidence="1" type="ORF">FVP33_09285</name>
</gene>
<evidence type="ECO:0000313" key="1">
    <source>
        <dbReference type="EMBL" id="TXN30693.1"/>
    </source>
</evidence>
<keyword evidence="2" id="KW-1185">Reference proteome</keyword>
<sequence>MARSLNLAEFLFPCQDASGDSYPTDSAGGVVEGDDSYRIITIGEGTAVGLGVRSHELGVAAQCARRLARAAGSGVYWSSVGFPDGRLRSAPAITSSAATFARIDVVILMIGITDTLRMTSRSSWRRLIAVTVDQLAGHLASDGQVLVAEIPPMDNAGSISRAARLASGHQARVLNRITREVVATRPRVSSVAFPASLHEGLRLPESRQSSYGRMYAEWGAALATAVTTQPISRPVPTPVATTATDAA</sequence>
<comment type="caution">
    <text evidence="1">The sequence shown here is derived from an EMBL/GenBank/DDBJ whole genome shotgun (WGS) entry which is preliminary data.</text>
</comment>
<organism evidence="1 2">
    <name type="scientific">Lacisediminihabitans profunda</name>
    <dbReference type="NCBI Taxonomy" id="2594790"/>
    <lineage>
        <taxon>Bacteria</taxon>
        <taxon>Bacillati</taxon>
        <taxon>Actinomycetota</taxon>
        <taxon>Actinomycetes</taxon>
        <taxon>Micrococcales</taxon>
        <taxon>Microbacteriaceae</taxon>
        <taxon>Lacisediminihabitans</taxon>
    </lineage>
</organism>
<protein>
    <recommendedName>
        <fullName evidence="3">SGNH/GDSL hydrolase family protein</fullName>
    </recommendedName>
</protein>
<dbReference type="SUPFAM" id="SSF52266">
    <property type="entry name" value="SGNH hydrolase"/>
    <property type="match status" value="1"/>
</dbReference>
<dbReference type="EMBL" id="VRMG01000006">
    <property type="protein sequence ID" value="TXN30693.1"/>
    <property type="molecule type" value="Genomic_DNA"/>
</dbReference>